<organism evidence="8 9">
    <name type="scientific">Acidithiobacillus caldus (strain ATCC 51756 / DSM 8584 / KU)</name>
    <dbReference type="NCBI Taxonomy" id="637389"/>
    <lineage>
        <taxon>Bacteria</taxon>
        <taxon>Pseudomonadati</taxon>
        <taxon>Pseudomonadota</taxon>
        <taxon>Acidithiobacillia</taxon>
        <taxon>Acidithiobacillales</taxon>
        <taxon>Acidithiobacillaceae</taxon>
        <taxon>Acidithiobacillus</taxon>
    </lineage>
</organism>
<keyword evidence="2 6" id="KW-0808">Transferase</keyword>
<feature type="site" description="Raises pKa of active site His" evidence="6">
    <location>
        <position position="146"/>
    </location>
</feature>
<feature type="binding site" evidence="6">
    <location>
        <position position="66"/>
    </location>
    <ligand>
        <name>(6R)-10-formyltetrahydrofolate</name>
        <dbReference type="ChEBI" id="CHEBI:195366"/>
    </ligand>
</feature>
<evidence type="ECO:0000259" key="7">
    <source>
        <dbReference type="Pfam" id="PF00551"/>
    </source>
</evidence>
<comment type="pathway">
    <text evidence="1 6">Purine metabolism; IMP biosynthesis via de novo pathway; N(2)-formyl-N(1)-(5-phospho-D-ribosyl)glycinamide from N(1)-(5-phospho-D-ribosyl)glycinamide (10-formyl THF route): step 1/1.</text>
</comment>
<dbReference type="Pfam" id="PF00551">
    <property type="entry name" value="Formyl_trans_N"/>
    <property type="match status" value="1"/>
</dbReference>
<dbReference type="PANTHER" id="PTHR43369">
    <property type="entry name" value="PHOSPHORIBOSYLGLYCINAMIDE FORMYLTRANSFERASE"/>
    <property type="match status" value="1"/>
</dbReference>
<sequence>MTDRLVVLISGRGSNLQAIQDACARGQIPGRIVGVISNRPEAAGLEIARRAGLTTQVVDHRLFSSREDFEIALSEAIAKWSSDWIVLAGFMRAFTPGFVDRHRGRLVNIHPSLLPAFTGLHTHRRALQAGVCWHGATVHFVTAELDGGPIIAQAAVPVAPEDDEATLAGKVLAAEHRLYPQALAWLCRGQLVLDGESLRWREFPPMRERCLLATHSEDSACAPR</sequence>
<keyword evidence="3 6" id="KW-0658">Purine biosynthesis</keyword>
<dbReference type="AlphaFoldDB" id="A0A059ZTQ5"/>
<dbReference type="UniPathway" id="UPA00074">
    <property type="reaction ID" value="UER00126"/>
</dbReference>
<dbReference type="HAMAP" id="MF_01930">
    <property type="entry name" value="PurN"/>
    <property type="match status" value="1"/>
</dbReference>
<dbReference type="GO" id="GO:0005829">
    <property type="term" value="C:cytosol"/>
    <property type="evidence" value="ECO:0007669"/>
    <property type="project" value="TreeGrafter"/>
</dbReference>
<comment type="caution">
    <text evidence="6">Lacks conserved residue(s) required for the propagation of feature annotation.</text>
</comment>
<evidence type="ECO:0000256" key="2">
    <source>
        <dbReference type="ARBA" id="ARBA00022679"/>
    </source>
</evidence>
<gene>
    <name evidence="6" type="primary">purN</name>
    <name evidence="8" type="ORF">Acaty_c0990</name>
</gene>
<proteinExistence type="inferred from homology"/>
<dbReference type="CDD" id="cd08645">
    <property type="entry name" value="FMT_core_GART"/>
    <property type="match status" value="1"/>
</dbReference>
<dbReference type="KEGG" id="acz:Acaty_c0990"/>
<dbReference type="GO" id="GO:0006189">
    <property type="term" value="P:'de novo' IMP biosynthetic process"/>
    <property type="evidence" value="ECO:0007669"/>
    <property type="project" value="UniProtKB-UniRule"/>
</dbReference>
<dbReference type="RefSeq" id="WP_004871430.1">
    <property type="nucleotide sequence ID" value="NZ_CP005986.1"/>
</dbReference>
<evidence type="ECO:0000256" key="4">
    <source>
        <dbReference type="ARBA" id="ARBA00038440"/>
    </source>
</evidence>
<evidence type="ECO:0000256" key="5">
    <source>
        <dbReference type="ARBA" id="ARBA00047664"/>
    </source>
</evidence>
<dbReference type="GeneID" id="92931015"/>
<dbReference type="PROSITE" id="PS00373">
    <property type="entry name" value="GART"/>
    <property type="match status" value="1"/>
</dbReference>
<evidence type="ECO:0000256" key="1">
    <source>
        <dbReference type="ARBA" id="ARBA00005054"/>
    </source>
</evidence>
<dbReference type="InterPro" id="IPR036477">
    <property type="entry name" value="Formyl_transf_N_sf"/>
</dbReference>
<evidence type="ECO:0000313" key="8">
    <source>
        <dbReference type="EMBL" id="AIA54863.1"/>
    </source>
</evidence>
<reference evidence="8 9" key="1">
    <citation type="journal article" date="2009" name="J. Bacteriol.">
        <title>Draft genome sequence of the extremely acidophilic bacterium Acidithiobacillus caldus ATCC 51756 reveals metabolic versatility in the genus Acidithiobacillus.</title>
        <authorList>
            <person name="Valdes J."/>
            <person name="Quatrini R."/>
            <person name="Hallberg K."/>
            <person name="Dopson M."/>
            <person name="Valenzuela P.D."/>
            <person name="Holmes D.S."/>
        </authorList>
    </citation>
    <scope>NUCLEOTIDE SEQUENCE [LARGE SCALE GENOMIC DNA]</scope>
    <source>
        <strain evidence="9">ATCC 51756 / DSM 8584 / KU</strain>
    </source>
</reference>
<dbReference type="eggNOG" id="COG0299">
    <property type="taxonomic scope" value="Bacteria"/>
</dbReference>
<accession>A0A059ZTQ5</accession>
<dbReference type="PANTHER" id="PTHR43369:SF2">
    <property type="entry name" value="PHOSPHORIBOSYLGLYCINAMIDE FORMYLTRANSFERASE"/>
    <property type="match status" value="1"/>
</dbReference>
<dbReference type="GO" id="GO:0004644">
    <property type="term" value="F:phosphoribosylglycinamide formyltransferase activity"/>
    <property type="evidence" value="ECO:0007669"/>
    <property type="project" value="UniProtKB-UniRule"/>
</dbReference>
<dbReference type="HOGENOM" id="CLU_038395_1_1_6"/>
<evidence type="ECO:0000256" key="3">
    <source>
        <dbReference type="ARBA" id="ARBA00022755"/>
    </source>
</evidence>
<dbReference type="SUPFAM" id="SSF53328">
    <property type="entry name" value="Formyltransferase"/>
    <property type="match status" value="1"/>
</dbReference>
<dbReference type="Gene3D" id="3.40.50.170">
    <property type="entry name" value="Formyl transferase, N-terminal domain"/>
    <property type="match status" value="1"/>
</dbReference>
<comment type="catalytic activity">
    <reaction evidence="5 6">
        <text>N(1)-(5-phospho-beta-D-ribosyl)glycinamide + (6R)-10-formyltetrahydrofolate = N(2)-formyl-N(1)-(5-phospho-beta-D-ribosyl)glycinamide + (6S)-5,6,7,8-tetrahydrofolate + H(+)</text>
        <dbReference type="Rhea" id="RHEA:15053"/>
        <dbReference type="ChEBI" id="CHEBI:15378"/>
        <dbReference type="ChEBI" id="CHEBI:57453"/>
        <dbReference type="ChEBI" id="CHEBI:143788"/>
        <dbReference type="ChEBI" id="CHEBI:147286"/>
        <dbReference type="ChEBI" id="CHEBI:195366"/>
        <dbReference type="EC" id="2.1.2.2"/>
    </reaction>
</comment>
<dbReference type="EMBL" id="CP005986">
    <property type="protein sequence ID" value="AIA54863.1"/>
    <property type="molecule type" value="Genomic_DNA"/>
</dbReference>
<feature type="active site" description="Proton donor" evidence="6">
    <location>
        <position position="110"/>
    </location>
</feature>
<feature type="domain" description="Formyl transferase N-terminal" evidence="7">
    <location>
        <begin position="4"/>
        <end position="183"/>
    </location>
</feature>
<evidence type="ECO:0000313" key="9">
    <source>
        <dbReference type="Proteomes" id="UP000005522"/>
    </source>
</evidence>
<dbReference type="NCBIfam" id="TIGR00639">
    <property type="entry name" value="PurN"/>
    <property type="match status" value="1"/>
</dbReference>
<feature type="binding site" evidence="6">
    <location>
        <position position="108"/>
    </location>
    <ligand>
        <name>(6R)-10-formyltetrahydrofolate</name>
        <dbReference type="ChEBI" id="CHEBI:195366"/>
    </ligand>
</feature>
<dbReference type="InterPro" id="IPR004607">
    <property type="entry name" value="GART"/>
</dbReference>
<comment type="function">
    <text evidence="6">Catalyzes the transfer of a formyl group from 10-formyltetrahydrofolate to 5-phospho-ribosyl-glycinamide (GAR), producing 5-phospho-ribosyl-N-formylglycinamide (FGAR) and tetrahydrofolate.</text>
</comment>
<comment type="similarity">
    <text evidence="4 6">Belongs to the GART family.</text>
</comment>
<evidence type="ECO:0000256" key="6">
    <source>
        <dbReference type="HAMAP-Rule" id="MF_01930"/>
    </source>
</evidence>
<dbReference type="InterPro" id="IPR001555">
    <property type="entry name" value="GART_AS"/>
</dbReference>
<name>A0A059ZTQ5_ACICK</name>
<protein>
    <recommendedName>
        <fullName evidence="6">Phosphoribosylglycinamide formyltransferase</fullName>
        <ecNumber evidence="6">2.1.2.2</ecNumber>
    </recommendedName>
    <alternativeName>
        <fullName evidence="6">5'-phosphoribosylglycinamide transformylase</fullName>
    </alternativeName>
    <alternativeName>
        <fullName evidence="6">GAR transformylase</fullName>
        <shortName evidence="6">GART</shortName>
    </alternativeName>
</protein>
<dbReference type="EC" id="2.1.2.2" evidence="6"/>
<dbReference type="InterPro" id="IPR002376">
    <property type="entry name" value="Formyl_transf_N"/>
</dbReference>
<dbReference type="Proteomes" id="UP000005522">
    <property type="component" value="Chromosome"/>
</dbReference>
<feature type="binding site" evidence="6">
    <location>
        <begin position="13"/>
        <end position="15"/>
    </location>
    <ligand>
        <name>N(1)-(5-phospho-beta-D-ribosyl)glycinamide</name>
        <dbReference type="ChEBI" id="CHEBI:143788"/>
    </ligand>
</feature>